<dbReference type="Gene3D" id="3.40.50.1100">
    <property type="match status" value="2"/>
</dbReference>
<comment type="cofactor">
    <cofactor evidence="1">
        <name>pyridoxal 5'-phosphate</name>
        <dbReference type="ChEBI" id="CHEBI:597326"/>
    </cofactor>
</comment>
<name>A0A6A7XZ89_9HYPH</name>
<evidence type="ECO:0000259" key="6">
    <source>
        <dbReference type="PROSITE" id="PS51671"/>
    </source>
</evidence>
<dbReference type="NCBIfam" id="NF005600">
    <property type="entry name" value="PRK07334.1"/>
    <property type="match status" value="1"/>
</dbReference>
<dbReference type="CDD" id="cd01562">
    <property type="entry name" value="Thr-dehyd"/>
    <property type="match status" value="1"/>
</dbReference>
<dbReference type="PROSITE" id="PS51671">
    <property type="entry name" value="ACT"/>
    <property type="match status" value="1"/>
</dbReference>
<dbReference type="InterPro" id="IPR044561">
    <property type="entry name" value="ACT_ThrD-II-like"/>
</dbReference>
<dbReference type="InterPro" id="IPR005789">
    <property type="entry name" value="Thr_deHydtase_catblc"/>
</dbReference>
<dbReference type="PANTHER" id="PTHR48078:SF6">
    <property type="entry name" value="L-THREONINE DEHYDRATASE CATABOLIC TDCB"/>
    <property type="match status" value="1"/>
</dbReference>
<dbReference type="InterPro" id="IPR002912">
    <property type="entry name" value="ACT_dom"/>
</dbReference>
<keyword evidence="4 7" id="KW-0456">Lyase</keyword>
<organism evidence="7 8">
    <name type="scientific">Segnochrobactrum spirostomi</name>
    <dbReference type="NCBI Taxonomy" id="2608987"/>
    <lineage>
        <taxon>Bacteria</taxon>
        <taxon>Pseudomonadati</taxon>
        <taxon>Pseudomonadota</taxon>
        <taxon>Alphaproteobacteria</taxon>
        <taxon>Hyphomicrobiales</taxon>
        <taxon>Segnochrobactraceae</taxon>
        <taxon>Segnochrobactrum</taxon>
    </lineage>
</organism>
<evidence type="ECO:0000313" key="7">
    <source>
        <dbReference type="EMBL" id="MQT12120.1"/>
    </source>
</evidence>
<dbReference type="InterPro" id="IPR050147">
    <property type="entry name" value="Ser/Thr_Dehydratase"/>
</dbReference>
<reference evidence="7 8" key="1">
    <citation type="submission" date="2019-09" db="EMBL/GenBank/DDBJ databases">
        <title>Segnochrobactrum spirostomi gen. nov., sp. nov., isolated from the ciliate Spirostomum cf. yagiui and description of a novel family, Segnochrobactraceae fam. nov. within the order Rhizobiales of the class Alphaproteobacteria.</title>
        <authorList>
            <person name="Akter S."/>
            <person name="Shazib S.U.A."/>
            <person name="Shin M.K."/>
        </authorList>
    </citation>
    <scope>NUCLEOTIDE SEQUENCE [LARGE SCALE GENOMIC DNA]</scope>
    <source>
        <strain evidence="7 8">Sp-1</strain>
    </source>
</reference>
<comment type="catalytic activity">
    <reaction evidence="5">
        <text>L-serine = pyruvate + NH4(+)</text>
        <dbReference type="Rhea" id="RHEA:19169"/>
        <dbReference type="ChEBI" id="CHEBI:15361"/>
        <dbReference type="ChEBI" id="CHEBI:28938"/>
        <dbReference type="ChEBI" id="CHEBI:33384"/>
        <dbReference type="EC" id="4.3.1.17"/>
    </reaction>
</comment>
<dbReference type="AlphaFoldDB" id="A0A6A7XZ89"/>
<dbReference type="Proteomes" id="UP000332515">
    <property type="component" value="Unassembled WGS sequence"/>
</dbReference>
<evidence type="ECO:0000256" key="2">
    <source>
        <dbReference type="ARBA" id="ARBA00010869"/>
    </source>
</evidence>
<dbReference type="InterPro" id="IPR036052">
    <property type="entry name" value="TrpB-like_PALP_sf"/>
</dbReference>
<dbReference type="NCBIfam" id="TIGR01127">
    <property type="entry name" value="ilvA_1Cterm"/>
    <property type="match status" value="1"/>
</dbReference>
<dbReference type="InterPro" id="IPR001926">
    <property type="entry name" value="TrpB-like_PALP"/>
</dbReference>
<dbReference type="GO" id="GO:0006567">
    <property type="term" value="P:L-threonine catabolic process"/>
    <property type="evidence" value="ECO:0007669"/>
    <property type="project" value="InterPro"/>
</dbReference>
<comment type="caution">
    <text evidence="7">The sequence shown here is derived from an EMBL/GenBank/DDBJ whole genome shotgun (WGS) entry which is preliminary data.</text>
</comment>
<dbReference type="Pfam" id="PF00291">
    <property type="entry name" value="PALP"/>
    <property type="match status" value="1"/>
</dbReference>
<dbReference type="PANTHER" id="PTHR48078">
    <property type="entry name" value="THREONINE DEHYDRATASE, MITOCHONDRIAL-RELATED"/>
    <property type="match status" value="1"/>
</dbReference>
<evidence type="ECO:0000256" key="3">
    <source>
        <dbReference type="ARBA" id="ARBA00022898"/>
    </source>
</evidence>
<dbReference type="GO" id="GO:0003941">
    <property type="term" value="F:L-serine ammonia-lyase activity"/>
    <property type="evidence" value="ECO:0007669"/>
    <property type="project" value="UniProtKB-EC"/>
</dbReference>
<keyword evidence="8" id="KW-1185">Reference proteome</keyword>
<sequence>MNTHAPADAFALPSLADIRAAADLIRGQVIRTPLLPAAQLSRLTGAKVFVKYENLQATGAFKERGAIVKLMSLDATQRARGVIAMSAGNHAQAVAFHGARLGVPVVIVMPEPTPYVKVAATRGYGARVVLAGETVAEAQIEAERIAAAEGFTWIHPYDDTRVVAGQGTIGLEMIEDAPDLDTIVCPVGGGGLLSGLAIAAKALKPSVEIIGVETELYPSLVAALKGTTAECGGNTLAEGIAVKNVGRIAVAAARTLVDDVVTVPESAIERAINAFLTLQKTTAEGAGAAGLAALFTDPERYRGRRVGLVLTGGNVDARILAAIVVRELTREERIVSIRIRVPDRPRMLADLAGIIGDLGGNILDVSHRRFFLDVHAKGALVDITVETRDADHAGEIVSALKSRGFSVVRVPVAEARL</sequence>
<evidence type="ECO:0000313" key="8">
    <source>
        <dbReference type="Proteomes" id="UP000332515"/>
    </source>
</evidence>
<dbReference type="EC" id="4.3.1.19" evidence="7"/>
<proteinExistence type="inferred from homology"/>
<dbReference type="GO" id="GO:0004794">
    <property type="term" value="F:threonine deaminase activity"/>
    <property type="evidence" value="ECO:0007669"/>
    <property type="project" value="UniProtKB-EC"/>
</dbReference>
<dbReference type="CDD" id="cd04886">
    <property type="entry name" value="ACT_ThrD-II-like"/>
    <property type="match status" value="1"/>
</dbReference>
<evidence type="ECO:0000256" key="4">
    <source>
        <dbReference type="ARBA" id="ARBA00023239"/>
    </source>
</evidence>
<dbReference type="Pfam" id="PF01842">
    <property type="entry name" value="ACT"/>
    <property type="match status" value="1"/>
</dbReference>
<protein>
    <submittedName>
        <fullName evidence="7">Threonine ammonia-lyase</fullName>
        <ecNumber evidence="7">4.3.1.19</ecNumber>
    </submittedName>
</protein>
<evidence type="ECO:0000256" key="1">
    <source>
        <dbReference type="ARBA" id="ARBA00001933"/>
    </source>
</evidence>
<comment type="similarity">
    <text evidence="2">Belongs to the serine/threonine dehydratase family.</text>
</comment>
<gene>
    <name evidence="7" type="ORF">F0357_05460</name>
</gene>
<dbReference type="Gene3D" id="3.30.70.260">
    <property type="match status" value="1"/>
</dbReference>
<dbReference type="FunFam" id="3.40.50.1100:FF:000005">
    <property type="entry name" value="Threonine dehydratase catabolic"/>
    <property type="match status" value="1"/>
</dbReference>
<accession>A0A6A7XZ89</accession>
<dbReference type="EMBL" id="VWNA01000001">
    <property type="protein sequence ID" value="MQT12120.1"/>
    <property type="molecule type" value="Genomic_DNA"/>
</dbReference>
<evidence type="ECO:0000256" key="5">
    <source>
        <dbReference type="ARBA" id="ARBA00049406"/>
    </source>
</evidence>
<dbReference type="GO" id="GO:0009097">
    <property type="term" value="P:isoleucine biosynthetic process"/>
    <property type="evidence" value="ECO:0007669"/>
    <property type="project" value="TreeGrafter"/>
</dbReference>
<feature type="domain" description="ACT" evidence="6">
    <location>
        <begin position="336"/>
        <end position="415"/>
    </location>
</feature>
<dbReference type="RefSeq" id="WP_153479435.1">
    <property type="nucleotide sequence ID" value="NZ_VWNA01000001.1"/>
</dbReference>
<keyword evidence="3" id="KW-0663">Pyridoxal phosphate</keyword>
<dbReference type="SUPFAM" id="SSF53686">
    <property type="entry name" value="Tryptophan synthase beta subunit-like PLP-dependent enzymes"/>
    <property type="match status" value="1"/>
</dbReference>
<dbReference type="GO" id="GO:0006565">
    <property type="term" value="P:L-serine catabolic process"/>
    <property type="evidence" value="ECO:0007669"/>
    <property type="project" value="TreeGrafter"/>
</dbReference>